<evidence type="ECO:0000313" key="1">
    <source>
        <dbReference type="EMBL" id="MBD3327162.1"/>
    </source>
</evidence>
<protein>
    <submittedName>
        <fullName evidence="1">Uncharacterized protein</fullName>
    </submittedName>
</protein>
<proteinExistence type="predicted"/>
<dbReference type="EMBL" id="WJJP01000697">
    <property type="protein sequence ID" value="MBD3327162.1"/>
    <property type="molecule type" value="Genomic_DNA"/>
</dbReference>
<dbReference type="Proteomes" id="UP000649604">
    <property type="component" value="Unassembled WGS sequence"/>
</dbReference>
<comment type="caution">
    <text evidence="1">The sequence shown here is derived from an EMBL/GenBank/DDBJ whole genome shotgun (WGS) entry which is preliminary data.</text>
</comment>
<gene>
    <name evidence="1" type="ORF">GF339_21430</name>
</gene>
<reference evidence="1" key="1">
    <citation type="submission" date="2019-11" db="EMBL/GenBank/DDBJ databases">
        <title>Microbial mats filling the niche in hypersaline microbial mats.</title>
        <authorList>
            <person name="Wong H.L."/>
            <person name="Macleod F.I."/>
            <person name="White R.A. III"/>
            <person name="Burns B.P."/>
        </authorList>
    </citation>
    <scope>NUCLEOTIDE SEQUENCE</scope>
    <source>
        <strain evidence="1">Rbin_158</strain>
    </source>
</reference>
<accession>A0A9D5Q8B6</accession>
<sequence>MQDTSSQRPANQHESVLIKLFQNAFPRKTISSLLPRDACIIVIEIIKTHVTEKTDLLQEKKNRYPLLSLIAGDLRFEASPLIIALLHEIIGETLQ</sequence>
<name>A0A9D5Q8B6_9BACT</name>
<organism evidence="1 2">
    <name type="scientific">candidate division KSB3 bacterium</name>
    <dbReference type="NCBI Taxonomy" id="2044937"/>
    <lineage>
        <taxon>Bacteria</taxon>
        <taxon>candidate division KSB3</taxon>
    </lineage>
</organism>
<evidence type="ECO:0000313" key="2">
    <source>
        <dbReference type="Proteomes" id="UP000649604"/>
    </source>
</evidence>
<dbReference type="AlphaFoldDB" id="A0A9D5Q8B6"/>